<name>A0A0K0CWY8_ANGCA</name>
<keyword evidence="2" id="KW-1185">Reference proteome</keyword>
<proteinExistence type="predicted"/>
<feature type="region of interest" description="Disordered" evidence="1">
    <location>
        <begin position="99"/>
        <end position="178"/>
    </location>
</feature>
<dbReference type="Proteomes" id="UP000035642">
    <property type="component" value="Unassembled WGS sequence"/>
</dbReference>
<organism evidence="2 3">
    <name type="scientific">Angiostrongylus cantonensis</name>
    <name type="common">Rat lungworm</name>
    <dbReference type="NCBI Taxonomy" id="6313"/>
    <lineage>
        <taxon>Eukaryota</taxon>
        <taxon>Metazoa</taxon>
        <taxon>Ecdysozoa</taxon>
        <taxon>Nematoda</taxon>
        <taxon>Chromadorea</taxon>
        <taxon>Rhabditida</taxon>
        <taxon>Rhabditina</taxon>
        <taxon>Rhabditomorpha</taxon>
        <taxon>Strongyloidea</taxon>
        <taxon>Metastrongylidae</taxon>
        <taxon>Angiostrongylus</taxon>
    </lineage>
</organism>
<feature type="compositionally biased region" description="Polar residues" evidence="1">
    <location>
        <begin position="158"/>
        <end position="174"/>
    </location>
</feature>
<feature type="compositionally biased region" description="Polar residues" evidence="1">
    <location>
        <begin position="134"/>
        <end position="147"/>
    </location>
</feature>
<reference evidence="2" key="1">
    <citation type="submission" date="2012-09" db="EMBL/GenBank/DDBJ databases">
        <authorList>
            <person name="Martin A.A."/>
        </authorList>
    </citation>
    <scope>NUCLEOTIDE SEQUENCE</scope>
</reference>
<protein>
    <submittedName>
        <fullName evidence="3">SAE2 domain-containing protein</fullName>
    </submittedName>
</protein>
<feature type="compositionally biased region" description="Basic and acidic residues" evidence="1">
    <location>
        <begin position="255"/>
        <end position="264"/>
    </location>
</feature>
<feature type="compositionally biased region" description="Polar residues" evidence="1">
    <location>
        <begin position="319"/>
        <end position="330"/>
    </location>
</feature>
<accession>A0A0K0CWY8</accession>
<feature type="compositionally biased region" description="Basic and acidic residues" evidence="1">
    <location>
        <begin position="303"/>
        <end position="317"/>
    </location>
</feature>
<dbReference type="STRING" id="6313.A0A0K0CWY8"/>
<feature type="region of interest" description="Disordered" evidence="1">
    <location>
        <begin position="196"/>
        <end position="410"/>
    </location>
</feature>
<evidence type="ECO:0000256" key="1">
    <source>
        <dbReference type="SAM" id="MobiDB-lite"/>
    </source>
</evidence>
<dbReference type="WBParaSite" id="ACAC_0000201601-mRNA-1">
    <property type="protein sequence ID" value="ACAC_0000201601-mRNA-1"/>
    <property type="gene ID" value="ACAC_0000201601"/>
</dbReference>
<feature type="region of interest" description="Disordered" evidence="1">
    <location>
        <begin position="1"/>
        <end position="23"/>
    </location>
</feature>
<feature type="compositionally biased region" description="Low complexity" evidence="1">
    <location>
        <begin position="331"/>
        <end position="381"/>
    </location>
</feature>
<dbReference type="AlphaFoldDB" id="A0A0K0CWY8"/>
<feature type="compositionally biased region" description="Polar residues" evidence="1">
    <location>
        <begin position="382"/>
        <end position="394"/>
    </location>
</feature>
<reference evidence="3" key="2">
    <citation type="submission" date="2017-02" db="UniProtKB">
        <authorList>
            <consortium name="WormBaseParasite"/>
        </authorList>
    </citation>
    <scope>IDENTIFICATION</scope>
</reference>
<sequence>MLAESACLGASESTADKGVTMSKPDTVNVGVATDEFQRVEAHQPDVGDSAIQGAHEQANAEKHLGQIRKRSCNCDECLRYEERAQAQFEKRRSQRFRIHTTPRRESRKLTKRSTLKGATPSGSLHTDFNIALPSASQRSEQYPQSGTAPKPTADGKSLTAQSLTTKNLTTSTDYNPERDYNPDLCDCYDCVNAMRATGSDNKTGRKQYKLNDPPTEGHKPKPPRQRGKTTYPWVKQLTKLQQPDKPYNSFKQKSVQKDSLEVEQQRLSSGKNQLVPEKNGTSAIIGVPRNARRSKGYSSTDSLARHQDEEPSTKRISQEPPSSHSPQVDQSSGSTYKTTESSETRSYSSTDRRGTTPSTTGNMTSTDAPTTLTSSVSTGTTYQSTPETETSVSLSDHYVNKKSLTADDKR</sequence>
<evidence type="ECO:0000313" key="3">
    <source>
        <dbReference type="WBParaSite" id="ACAC_0000201601-mRNA-1"/>
    </source>
</evidence>
<evidence type="ECO:0000313" key="2">
    <source>
        <dbReference type="Proteomes" id="UP000035642"/>
    </source>
</evidence>